<dbReference type="InterPro" id="IPR001173">
    <property type="entry name" value="Glyco_trans_2-like"/>
</dbReference>
<keyword evidence="3" id="KW-1185">Reference proteome</keyword>
<dbReference type="EMBL" id="BOVJ01000136">
    <property type="protein sequence ID" value="GIQ65508.1"/>
    <property type="molecule type" value="Genomic_DNA"/>
</dbReference>
<gene>
    <name evidence="2" type="ORF">PACILC2_40760</name>
</gene>
<feature type="domain" description="Glycosyltransferase 2-like" evidence="1">
    <location>
        <begin position="123"/>
        <end position="199"/>
    </location>
</feature>
<evidence type="ECO:0000313" key="3">
    <source>
        <dbReference type="Proteomes" id="UP000680304"/>
    </source>
</evidence>
<dbReference type="SUPFAM" id="SSF53448">
    <property type="entry name" value="Nucleotide-diphospho-sugar transferases"/>
    <property type="match status" value="1"/>
</dbReference>
<dbReference type="Pfam" id="PF00535">
    <property type="entry name" value="Glycos_transf_2"/>
    <property type="match status" value="1"/>
</dbReference>
<dbReference type="RefSeq" id="WP_213529990.1">
    <property type="nucleotide sequence ID" value="NZ_BOVJ01000136.1"/>
</dbReference>
<dbReference type="InterPro" id="IPR029044">
    <property type="entry name" value="Nucleotide-diphossugar_trans"/>
</dbReference>
<evidence type="ECO:0000313" key="2">
    <source>
        <dbReference type="EMBL" id="GIQ65508.1"/>
    </source>
</evidence>
<name>A0ABQ4NC00_9BACL</name>
<organism evidence="2 3">
    <name type="scientific">Paenibacillus cisolokensis</name>
    <dbReference type="NCBI Taxonomy" id="1658519"/>
    <lineage>
        <taxon>Bacteria</taxon>
        <taxon>Bacillati</taxon>
        <taxon>Bacillota</taxon>
        <taxon>Bacilli</taxon>
        <taxon>Bacillales</taxon>
        <taxon>Paenibacillaceae</taxon>
        <taxon>Paenibacillus</taxon>
    </lineage>
</organism>
<reference evidence="2 3" key="1">
    <citation type="submission" date="2021-04" db="EMBL/GenBank/DDBJ databases">
        <title>Draft genome sequence of Paenibacillus cisolokensis, LC2-13A.</title>
        <authorList>
            <person name="Uke A."/>
            <person name="Chhe C."/>
            <person name="Baramee S."/>
            <person name="Kosugi A."/>
        </authorList>
    </citation>
    <scope>NUCLEOTIDE SEQUENCE [LARGE SCALE GENOMIC DNA]</scope>
    <source>
        <strain evidence="2 3">LC2-13A</strain>
    </source>
</reference>
<dbReference type="Gene3D" id="3.90.550.10">
    <property type="entry name" value="Spore Coat Polysaccharide Biosynthesis Protein SpsA, Chain A"/>
    <property type="match status" value="1"/>
</dbReference>
<comment type="caution">
    <text evidence="2">The sequence shown here is derived from an EMBL/GenBank/DDBJ whole genome shotgun (WGS) entry which is preliminary data.</text>
</comment>
<sequence>MKMNSRVKGNRAKDNIRAVRKSENRRVRKGKISKVKDLYDTGLRSVGWFWPKTAHCEPPEEIQWTRHLNASWAKWFKEQGFKNITDINYPHSCRQFIRGFCEAVNINITCDLLLPTAKSVACIITAMNESETLKAQLGELTRLPFEEIIVVLNGSTDNSHEVVRHYPNRITVVYFDAALGYDVGRAVGAKVSNSEILLFWMGICRLASISSCRSFMKWRRERTLF</sequence>
<accession>A0ABQ4NC00</accession>
<dbReference type="Proteomes" id="UP000680304">
    <property type="component" value="Unassembled WGS sequence"/>
</dbReference>
<proteinExistence type="predicted"/>
<evidence type="ECO:0000259" key="1">
    <source>
        <dbReference type="Pfam" id="PF00535"/>
    </source>
</evidence>
<protein>
    <recommendedName>
        <fullName evidence="1">Glycosyltransferase 2-like domain-containing protein</fullName>
    </recommendedName>
</protein>